<dbReference type="InterPro" id="IPR001647">
    <property type="entry name" value="HTH_TetR"/>
</dbReference>
<proteinExistence type="predicted"/>
<dbReference type="InterPro" id="IPR050109">
    <property type="entry name" value="HTH-type_TetR-like_transc_reg"/>
</dbReference>
<dbReference type="SUPFAM" id="SSF48498">
    <property type="entry name" value="Tetracyclin repressor-like, C-terminal domain"/>
    <property type="match status" value="1"/>
</dbReference>
<dbReference type="InterPro" id="IPR054126">
    <property type="entry name" value="CprB_TetR_C"/>
</dbReference>
<name>A0ABV3EY01_9ACTN</name>
<dbReference type="InterPro" id="IPR023772">
    <property type="entry name" value="DNA-bd_HTH_TetR-type_CS"/>
</dbReference>
<dbReference type="Proteomes" id="UP001551584">
    <property type="component" value="Unassembled WGS sequence"/>
</dbReference>
<reference evidence="6 7" key="1">
    <citation type="submission" date="2024-06" db="EMBL/GenBank/DDBJ databases">
        <title>The Natural Products Discovery Center: Release of the First 8490 Sequenced Strains for Exploring Actinobacteria Biosynthetic Diversity.</title>
        <authorList>
            <person name="Kalkreuter E."/>
            <person name="Kautsar S.A."/>
            <person name="Yang D."/>
            <person name="Bader C.D."/>
            <person name="Teijaro C.N."/>
            <person name="Fluegel L."/>
            <person name="Davis C.M."/>
            <person name="Simpson J.R."/>
            <person name="Lauterbach L."/>
            <person name="Steele A.D."/>
            <person name="Gui C."/>
            <person name="Meng S."/>
            <person name="Li G."/>
            <person name="Viehrig K."/>
            <person name="Ye F."/>
            <person name="Su P."/>
            <person name="Kiefer A.F."/>
            <person name="Nichols A."/>
            <person name="Cepeda A.J."/>
            <person name="Yan W."/>
            <person name="Fan B."/>
            <person name="Jiang Y."/>
            <person name="Adhikari A."/>
            <person name="Zheng C.-J."/>
            <person name="Schuster L."/>
            <person name="Cowan T.M."/>
            <person name="Smanski M.J."/>
            <person name="Chevrette M.G."/>
            <person name="De Carvalho L.P.S."/>
            <person name="Shen B."/>
        </authorList>
    </citation>
    <scope>NUCLEOTIDE SEQUENCE [LARGE SCALE GENOMIC DNA]</scope>
    <source>
        <strain evidence="6 7">NPDC048117</strain>
    </source>
</reference>
<dbReference type="InterPro" id="IPR009057">
    <property type="entry name" value="Homeodomain-like_sf"/>
</dbReference>
<gene>
    <name evidence="6" type="ORF">AB0D95_27770</name>
</gene>
<feature type="DNA-binding region" description="H-T-H motif" evidence="4">
    <location>
        <begin position="31"/>
        <end position="50"/>
    </location>
</feature>
<evidence type="ECO:0000256" key="2">
    <source>
        <dbReference type="ARBA" id="ARBA00023125"/>
    </source>
</evidence>
<dbReference type="PROSITE" id="PS50977">
    <property type="entry name" value="HTH_TETR_2"/>
    <property type="match status" value="1"/>
</dbReference>
<feature type="domain" description="HTH tetR-type" evidence="5">
    <location>
        <begin position="8"/>
        <end position="68"/>
    </location>
</feature>
<keyword evidence="3" id="KW-0804">Transcription</keyword>
<evidence type="ECO:0000259" key="5">
    <source>
        <dbReference type="PROSITE" id="PS50977"/>
    </source>
</evidence>
<dbReference type="SUPFAM" id="SSF46689">
    <property type="entry name" value="Homeodomain-like"/>
    <property type="match status" value="1"/>
</dbReference>
<dbReference type="EMBL" id="JBEZNA010000096">
    <property type="protein sequence ID" value="MEU9581021.1"/>
    <property type="molecule type" value="Genomic_DNA"/>
</dbReference>
<protein>
    <submittedName>
        <fullName evidence="6">ScbR family autoregulator-binding transcription factor</fullName>
    </submittedName>
</protein>
<evidence type="ECO:0000313" key="7">
    <source>
        <dbReference type="Proteomes" id="UP001551584"/>
    </source>
</evidence>
<organism evidence="6 7">
    <name type="scientific">Streptomyces chilikensis</name>
    <dbReference type="NCBI Taxonomy" id="1194079"/>
    <lineage>
        <taxon>Bacteria</taxon>
        <taxon>Bacillati</taxon>
        <taxon>Actinomycetota</taxon>
        <taxon>Actinomycetes</taxon>
        <taxon>Kitasatosporales</taxon>
        <taxon>Streptomycetaceae</taxon>
        <taxon>Streptomyces</taxon>
    </lineage>
</organism>
<evidence type="ECO:0000313" key="6">
    <source>
        <dbReference type="EMBL" id="MEU9581021.1"/>
    </source>
</evidence>
<dbReference type="InterPro" id="IPR047923">
    <property type="entry name" value="ArpA-like"/>
</dbReference>
<dbReference type="PROSITE" id="PS01081">
    <property type="entry name" value="HTH_TETR_1"/>
    <property type="match status" value="1"/>
</dbReference>
<dbReference type="PANTHER" id="PTHR30055">
    <property type="entry name" value="HTH-TYPE TRANSCRIPTIONAL REGULATOR RUTR"/>
    <property type="match status" value="1"/>
</dbReference>
<dbReference type="PRINTS" id="PR00455">
    <property type="entry name" value="HTHTETR"/>
</dbReference>
<sequence length="217" mass="23703">MVKQDRAIRTRKVILESAARVFEERGYKAATINEILTAAGVTKGALYFHFPSKEALADGIMHAQNQWRAVPERACRVQQLVDTIAVHAYRLQSDPMVRAGVRLTLDQQAGGLDRSGPFDHWRLVGTELLEKAGAQNELLPHVDFVETADVLVGSFAGIQAMSQALSDYQDLPSRVSSLVRHILPSVVVPSVLAAVDLSEGRGAAVHAELLEDPVDFL</sequence>
<evidence type="ECO:0000256" key="4">
    <source>
        <dbReference type="PROSITE-ProRule" id="PRU00335"/>
    </source>
</evidence>
<dbReference type="InterPro" id="IPR036271">
    <property type="entry name" value="Tet_transcr_reg_TetR-rel_C_sf"/>
</dbReference>
<comment type="caution">
    <text evidence="6">The sequence shown here is derived from an EMBL/GenBank/DDBJ whole genome shotgun (WGS) entry which is preliminary data.</text>
</comment>
<dbReference type="NCBIfam" id="NF041196">
    <property type="entry name" value="ScbR_bind_reg"/>
    <property type="match status" value="1"/>
</dbReference>
<keyword evidence="1" id="KW-0805">Transcription regulation</keyword>
<evidence type="ECO:0000256" key="3">
    <source>
        <dbReference type="ARBA" id="ARBA00023163"/>
    </source>
</evidence>
<dbReference type="RefSeq" id="WP_359277259.1">
    <property type="nucleotide sequence ID" value="NZ_JBEZNA010000096.1"/>
</dbReference>
<keyword evidence="2 4" id="KW-0238">DNA-binding</keyword>
<dbReference type="Pfam" id="PF21935">
    <property type="entry name" value="TetR_C_45"/>
    <property type="match status" value="1"/>
</dbReference>
<evidence type="ECO:0000256" key="1">
    <source>
        <dbReference type="ARBA" id="ARBA00023015"/>
    </source>
</evidence>
<keyword evidence="7" id="KW-1185">Reference proteome</keyword>
<dbReference type="PANTHER" id="PTHR30055:SF234">
    <property type="entry name" value="HTH-TYPE TRANSCRIPTIONAL REGULATOR BETI"/>
    <property type="match status" value="1"/>
</dbReference>
<accession>A0ABV3EY01</accession>
<dbReference type="Pfam" id="PF00440">
    <property type="entry name" value="TetR_N"/>
    <property type="match status" value="1"/>
</dbReference>
<dbReference type="Gene3D" id="1.10.357.10">
    <property type="entry name" value="Tetracycline Repressor, domain 2"/>
    <property type="match status" value="1"/>
</dbReference>